<keyword evidence="3" id="KW-1185">Reference proteome</keyword>
<evidence type="ECO:0000313" key="2">
    <source>
        <dbReference type="EMBL" id="MBO2459238.1"/>
    </source>
</evidence>
<dbReference type="SUPFAM" id="SSF46955">
    <property type="entry name" value="Putative DNA-binding domain"/>
    <property type="match status" value="1"/>
</dbReference>
<organism evidence="2 3">
    <name type="scientific">Actinomadura violacea</name>
    <dbReference type="NCBI Taxonomy" id="2819934"/>
    <lineage>
        <taxon>Bacteria</taxon>
        <taxon>Bacillati</taxon>
        <taxon>Actinomycetota</taxon>
        <taxon>Actinomycetes</taxon>
        <taxon>Streptosporangiales</taxon>
        <taxon>Thermomonosporaceae</taxon>
        <taxon>Actinomadura</taxon>
    </lineage>
</organism>
<dbReference type="RefSeq" id="WP_208241732.1">
    <property type="nucleotide sequence ID" value="NZ_JAGEPF010000010.1"/>
</dbReference>
<accession>A0ABS3RR92</accession>
<name>A0ABS3RR92_9ACTN</name>
<proteinExistence type="predicted"/>
<dbReference type="Proteomes" id="UP000680206">
    <property type="component" value="Unassembled WGS sequence"/>
</dbReference>
<sequence length="66" mass="7555">MASVDVMSVRDMASELHVARSTVYRWLATGRGPKAFRLPNNELRIVRADFIEWLHKLGTNGTENLR</sequence>
<dbReference type="EMBL" id="JAGEPF010000010">
    <property type="protein sequence ID" value="MBO2459238.1"/>
    <property type="molecule type" value="Genomic_DNA"/>
</dbReference>
<feature type="domain" description="Helix-turn-helix" evidence="1">
    <location>
        <begin position="6"/>
        <end position="56"/>
    </location>
</feature>
<evidence type="ECO:0000259" key="1">
    <source>
        <dbReference type="Pfam" id="PF12728"/>
    </source>
</evidence>
<protein>
    <submittedName>
        <fullName evidence="2">Helix-turn-helix domain-containing protein</fullName>
    </submittedName>
</protein>
<comment type="caution">
    <text evidence="2">The sequence shown here is derived from an EMBL/GenBank/DDBJ whole genome shotgun (WGS) entry which is preliminary data.</text>
</comment>
<evidence type="ECO:0000313" key="3">
    <source>
        <dbReference type="Proteomes" id="UP000680206"/>
    </source>
</evidence>
<dbReference type="InterPro" id="IPR009061">
    <property type="entry name" value="DNA-bd_dom_put_sf"/>
</dbReference>
<dbReference type="InterPro" id="IPR041657">
    <property type="entry name" value="HTH_17"/>
</dbReference>
<reference evidence="2 3" key="1">
    <citation type="submission" date="2021-03" db="EMBL/GenBank/DDBJ databases">
        <title>Actinomadura violae sp. nov., isolated from lichen in Thailand.</title>
        <authorList>
            <person name="Kanchanasin P."/>
            <person name="Saeng-In P."/>
            <person name="Phongsopitanun W."/>
            <person name="Yuki M."/>
            <person name="Kudo T."/>
            <person name="Ohkuma M."/>
            <person name="Tanasupawat S."/>
        </authorList>
    </citation>
    <scope>NUCLEOTIDE SEQUENCE [LARGE SCALE GENOMIC DNA]</scope>
    <source>
        <strain evidence="2 3">LCR2-06</strain>
    </source>
</reference>
<dbReference type="Pfam" id="PF12728">
    <property type="entry name" value="HTH_17"/>
    <property type="match status" value="1"/>
</dbReference>
<gene>
    <name evidence="2" type="ORF">J4709_16795</name>
</gene>